<feature type="region of interest" description="Disordered" evidence="1">
    <location>
        <begin position="199"/>
        <end position="223"/>
    </location>
</feature>
<feature type="region of interest" description="Disordered" evidence="1">
    <location>
        <begin position="1"/>
        <end position="89"/>
    </location>
</feature>
<evidence type="ECO:0000313" key="4">
    <source>
        <dbReference type="EMBL" id="PRP74934.1"/>
    </source>
</evidence>
<dbReference type="InterPro" id="IPR052072">
    <property type="entry name" value="Vascular_dev_regulator"/>
</dbReference>
<keyword evidence="2" id="KW-1133">Transmembrane helix</keyword>
<comment type="caution">
    <text evidence="4">The sequence shown here is derived from an EMBL/GenBank/DDBJ whole genome shotgun (WGS) entry which is preliminary data.</text>
</comment>
<dbReference type="AlphaFoldDB" id="A0A2P6MTB3"/>
<dbReference type="SMART" id="SM01132">
    <property type="entry name" value="DIL"/>
    <property type="match status" value="1"/>
</dbReference>
<feature type="region of interest" description="Disordered" evidence="1">
    <location>
        <begin position="135"/>
        <end position="163"/>
    </location>
</feature>
<dbReference type="InterPro" id="IPR002710">
    <property type="entry name" value="Dilute_dom"/>
</dbReference>
<feature type="compositionally biased region" description="Basic and acidic residues" evidence="1">
    <location>
        <begin position="214"/>
        <end position="223"/>
    </location>
</feature>
<keyword evidence="5" id="KW-1185">Reference proteome</keyword>
<feature type="compositionally biased region" description="Low complexity" evidence="1">
    <location>
        <begin position="72"/>
        <end position="84"/>
    </location>
</feature>
<evidence type="ECO:0000256" key="2">
    <source>
        <dbReference type="SAM" id="Phobius"/>
    </source>
</evidence>
<name>A0A2P6MTB3_9EUKA</name>
<dbReference type="Proteomes" id="UP000241769">
    <property type="component" value="Unassembled WGS sequence"/>
</dbReference>
<protein>
    <recommendedName>
        <fullName evidence="3">Dilute domain-containing protein</fullName>
    </recommendedName>
</protein>
<dbReference type="EMBL" id="MDYQ01000426">
    <property type="protein sequence ID" value="PRP74934.1"/>
    <property type="molecule type" value="Genomic_DNA"/>
</dbReference>
<dbReference type="InParanoid" id="A0A2P6MTB3"/>
<dbReference type="PANTHER" id="PTHR16027">
    <property type="entry name" value="DILUTE DOMAIN-CONTAINING PROTEIN YPR089W"/>
    <property type="match status" value="1"/>
</dbReference>
<dbReference type="OrthoDB" id="20149at2759"/>
<feature type="non-terminal residue" evidence="4">
    <location>
        <position position="1"/>
    </location>
</feature>
<feature type="domain" description="Dilute" evidence="3">
    <location>
        <begin position="301"/>
        <end position="539"/>
    </location>
</feature>
<dbReference type="GO" id="GO:0051020">
    <property type="term" value="F:GTPase binding"/>
    <property type="evidence" value="ECO:0007669"/>
    <property type="project" value="TreeGrafter"/>
</dbReference>
<evidence type="ECO:0000256" key="1">
    <source>
        <dbReference type="SAM" id="MobiDB-lite"/>
    </source>
</evidence>
<accession>A0A2P6MTB3</accession>
<evidence type="ECO:0000259" key="3">
    <source>
        <dbReference type="PROSITE" id="PS51126"/>
    </source>
</evidence>
<dbReference type="Pfam" id="PF01843">
    <property type="entry name" value="DIL"/>
    <property type="match status" value="1"/>
</dbReference>
<dbReference type="PROSITE" id="PS51126">
    <property type="entry name" value="DILUTE"/>
    <property type="match status" value="1"/>
</dbReference>
<feature type="compositionally biased region" description="Low complexity" evidence="1">
    <location>
        <begin position="31"/>
        <end position="43"/>
    </location>
</feature>
<dbReference type="PANTHER" id="PTHR16027:SF6">
    <property type="entry name" value="DILUTE DOMAIN-CONTAINING PROTEIN"/>
    <property type="match status" value="1"/>
</dbReference>
<gene>
    <name evidence="4" type="ORF">PROFUN_16033</name>
</gene>
<feature type="compositionally biased region" description="Polar residues" evidence="1">
    <location>
        <begin position="1"/>
        <end position="15"/>
    </location>
</feature>
<reference evidence="4 5" key="1">
    <citation type="journal article" date="2018" name="Genome Biol. Evol.">
        <title>Multiple Roots of Fruiting Body Formation in Amoebozoa.</title>
        <authorList>
            <person name="Hillmann F."/>
            <person name="Forbes G."/>
            <person name="Novohradska S."/>
            <person name="Ferling I."/>
            <person name="Riege K."/>
            <person name="Groth M."/>
            <person name="Westermann M."/>
            <person name="Marz M."/>
            <person name="Spaller T."/>
            <person name="Winckler T."/>
            <person name="Schaap P."/>
            <person name="Glockner G."/>
        </authorList>
    </citation>
    <scope>NUCLEOTIDE SEQUENCE [LARGE SCALE GENOMIC DNA]</scope>
    <source>
        <strain evidence="4 5">Jena</strain>
    </source>
</reference>
<evidence type="ECO:0000313" key="5">
    <source>
        <dbReference type="Proteomes" id="UP000241769"/>
    </source>
</evidence>
<dbReference type="STRING" id="1890364.A0A2P6MTB3"/>
<organism evidence="4 5">
    <name type="scientific">Planoprotostelium fungivorum</name>
    <dbReference type="NCBI Taxonomy" id="1890364"/>
    <lineage>
        <taxon>Eukaryota</taxon>
        <taxon>Amoebozoa</taxon>
        <taxon>Evosea</taxon>
        <taxon>Variosea</taxon>
        <taxon>Cavosteliida</taxon>
        <taxon>Cavosteliaceae</taxon>
        <taxon>Planoprotostelium</taxon>
    </lineage>
</organism>
<feature type="transmembrane region" description="Helical" evidence="2">
    <location>
        <begin position="608"/>
        <end position="625"/>
    </location>
</feature>
<keyword evidence="2" id="KW-0812">Transmembrane</keyword>
<keyword evidence="2" id="KW-0472">Membrane</keyword>
<proteinExistence type="predicted"/>
<feature type="compositionally biased region" description="Basic and acidic residues" evidence="1">
    <location>
        <begin position="49"/>
        <end position="61"/>
    </location>
</feature>
<sequence length="731" mass="82141">LMVSTSMVSANSSAHTSETDETSSTQDDDVSVPASVVSAPLSLNTKNTSESHADDNTRDRPQFGSEKGQRKSSAPAALSPSMSRLEQEALEEEIRELKRNAKKKDLEMERMKDEILDRKDSIVEKDKQIGRLKRQLEESKNTIEEVKREYQAPSSDREQELKEENDRLNLTVVELKKELKKEIEKSQRKDREAVFLKEQATRAQEDASAAAHTSDSKKEEKLRKQLDAARERVEEYRLLINAIYNAEAEYEENNGCPSGVRSIVSRLKEWETFDGETDPKVLFDIIDTIRLCYKKGKREEEKLISWLGYSVALLHRTIPLHENGKNEDIYSDHRDVDKLHPYDRYYTLLFSLIYDIYSDFISCICNELDQIIIIPYIQTKMKKNVNHNLAEFSEYIGNIVQLLRKHHLSNSLITSITKQILSVVDAHLFNSLLQRPDLFTGTSGMQIKIAISQIESAVNKLDKYISNIIRDEIVHTREAANFLATADKSIISDPQIAHQMIPHLNPVQLKFFIDRFNSTETGSAVPESVKSLVTEACKKDWDQPLEKDVRSCVVDCGVPRGRLLLGWLCLEPGFLSDLARMTSPGIAEKKKKTASTPILSQPNKMQRIIVAAILFIAVASAGLSFDGKYHQTSCTCNNFCDAPNGFTVDYAVDASWNQVNMTRLGRGWVGGAELVHLSRAANALFTGSPTACAGALSGVILGKKKITLDCIVDPGITNCKVEWTCVSGKCE</sequence>